<name>A0ABQ8F916_9FUNG</name>
<sequence>MSLLLATHLIPSLVAAQSYTGEATFFNNPPGADGACGIGFSDTEYIAAVSEDLFKGFADPAFCGKKARVEYKDKSVTVTLIDSCPTCSKTSLDLSPAAFDVLELPDIGVLAITWSLVVSDDTEGQGTSSSIDTPATLTDSTATPIPSDSTCSMDTESTKSEAEPTPPPQMTTTDTASQDPESVSVSPFPSETNSQESPESTHSPSDNPTECQSGSDQSGEPSTQDTNDNDDSDDNNDSDGNNDNDDNDDNDNDDNDENDDSDNDDNDEMTTITIMMIATTQKNHNHHRQRHLPIQNLWHPTQKCLHRHQLLQLTTLPHLLQAPPRQQPHKTQICLHCILVDIAVQVGGKYRYRARLNK</sequence>
<dbReference type="EMBL" id="JAFCIX010000340">
    <property type="protein sequence ID" value="KAH6594060.1"/>
    <property type="molecule type" value="Genomic_DNA"/>
</dbReference>
<feature type="compositionally biased region" description="Acidic residues" evidence="2">
    <location>
        <begin position="227"/>
        <end position="267"/>
    </location>
</feature>
<feature type="compositionally biased region" description="Low complexity" evidence="2">
    <location>
        <begin position="170"/>
        <end position="191"/>
    </location>
</feature>
<feature type="region of interest" description="Disordered" evidence="2">
    <location>
        <begin position="121"/>
        <end position="267"/>
    </location>
</feature>
<accession>A0ABQ8F916</accession>
<keyword evidence="1 3" id="KW-0732">Signal</keyword>
<dbReference type="CDD" id="cd22191">
    <property type="entry name" value="DPBB_RlpA_EXP_N-like"/>
    <property type="match status" value="1"/>
</dbReference>
<feature type="signal peptide" evidence="3">
    <location>
        <begin position="1"/>
        <end position="16"/>
    </location>
</feature>
<reference evidence="5 6" key="1">
    <citation type="submission" date="2021-02" db="EMBL/GenBank/DDBJ databases">
        <title>Variation within the Batrachochytrium salamandrivorans European outbreak.</title>
        <authorList>
            <person name="Kelly M."/>
            <person name="Pasmans F."/>
            <person name="Shea T.P."/>
            <person name="Munoz J.F."/>
            <person name="Carranza S."/>
            <person name="Cuomo C.A."/>
            <person name="Martel A."/>
        </authorList>
    </citation>
    <scope>NUCLEOTIDE SEQUENCE [LARGE SCALE GENOMIC DNA]</scope>
    <source>
        <strain evidence="5 6">AMFP18/2</strain>
    </source>
</reference>
<gene>
    <name evidence="5" type="ORF">BASA50_006966</name>
</gene>
<evidence type="ECO:0000256" key="1">
    <source>
        <dbReference type="ARBA" id="ARBA00022729"/>
    </source>
</evidence>
<proteinExistence type="predicted"/>
<organism evidence="5 6">
    <name type="scientific">Batrachochytrium salamandrivorans</name>
    <dbReference type="NCBI Taxonomy" id="1357716"/>
    <lineage>
        <taxon>Eukaryota</taxon>
        <taxon>Fungi</taxon>
        <taxon>Fungi incertae sedis</taxon>
        <taxon>Chytridiomycota</taxon>
        <taxon>Chytridiomycota incertae sedis</taxon>
        <taxon>Chytridiomycetes</taxon>
        <taxon>Rhizophydiales</taxon>
        <taxon>Rhizophydiales incertae sedis</taxon>
        <taxon>Batrachochytrium</taxon>
    </lineage>
</organism>
<protein>
    <recommendedName>
        <fullName evidence="4">RlpA-like protein double-psi beta-barrel domain-containing protein</fullName>
    </recommendedName>
</protein>
<dbReference type="InterPro" id="IPR036908">
    <property type="entry name" value="RlpA-like_sf"/>
</dbReference>
<evidence type="ECO:0000313" key="6">
    <source>
        <dbReference type="Proteomes" id="UP001648503"/>
    </source>
</evidence>
<dbReference type="Proteomes" id="UP001648503">
    <property type="component" value="Unassembled WGS sequence"/>
</dbReference>
<feature type="compositionally biased region" description="Polar residues" evidence="2">
    <location>
        <begin position="192"/>
        <end position="224"/>
    </location>
</feature>
<dbReference type="SUPFAM" id="SSF50685">
    <property type="entry name" value="Barwin-like endoglucanases"/>
    <property type="match status" value="1"/>
</dbReference>
<evidence type="ECO:0000259" key="4">
    <source>
        <dbReference type="Pfam" id="PF03330"/>
    </source>
</evidence>
<feature type="chain" id="PRO_5046615128" description="RlpA-like protein double-psi beta-barrel domain-containing protein" evidence="3">
    <location>
        <begin position="17"/>
        <end position="358"/>
    </location>
</feature>
<dbReference type="Pfam" id="PF03330">
    <property type="entry name" value="DPBB_1"/>
    <property type="match status" value="1"/>
</dbReference>
<comment type="caution">
    <text evidence="5">The sequence shown here is derived from an EMBL/GenBank/DDBJ whole genome shotgun (WGS) entry which is preliminary data.</text>
</comment>
<dbReference type="Gene3D" id="2.40.40.10">
    <property type="entry name" value="RlpA-like domain"/>
    <property type="match status" value="1"/>
</dbReference>
<evidence type="ECO:0000313" key="5">
    <source>
        <dbReference type="EMBL" id="KAH6594060.1"/>
    </source>
</evidence>
<evidence type="ECO:0000256" key="2">
    <source>
        <dbReference type="SAM" id="MobiDB-lite"/>
    </source>
</evidence>
<keyword evidence="6" id="KW-1185">Reference proteome</keyword>
<feature type="compositionally biased region" description="Polar residues" evidence="2">
    <location>
        <begin position="124"/>
        <end position="155"/>
    </location>
</feature>
<dbReference type="InterPro" id="IPR009009">
    <property type="entry name" value="RlpA-like_DPBB"/>
</dbReference>
<dbReference type="PANTHER" id="PTHR31836">
    <property type="match status" value="1"/>
</dbReference>
<evidence type="ECO:0000256" key="3">
    <source>
        <dbReference type="SAM" id="SignalP"/>
    </source>
</evidence>
<dbReference type="PANTHER" id="PTHR31836:SF29">
    <property type="entry name" value="RLPA-LIKE PROTEIN DOUBLE-PSI BETA-BARREL DOMAIN-CONTAINING PROTEIN"/>
    <property type="match status" value="1"/>
</dbReference>
<dbReference type="InterPro" id="IPR051477">
    <property type="entry name" value="Expansin_CellWall"/>
</dbReference>
<feature type="domain" description="RlpA-like protein double-psi beta-barrel" evidence="4">
    <location>
        <begin position="20"/>
        <end position="113"/>
    </location>
</feature>